<evidence type="ECO:0000313" key="1">
    <source>
        <dbReference type="EMBL" id="HIX03221.1"/>
    </source>
</evidence>
<reference evidence="1" key="1">
    <citation type="journal article" date="2021" name="PeerJ">
        <title>Extensive microbial diversity within the chicken gut microbiome revealed by metagenomics and culture.</title>
        <authorList>
            <person name="Gilroy R."/>
            <person name="Ravi A."/>
            <person name="Getino M."/>
            <person name="Pursley I."/>
            <person name="Horton D.L."/>
            <person name="Alikhan N.F."/>
            <person name="Baker D."/>
            <person name="Gharbi K."/>
            <person name="Hall N."/>
            <person name="Watson M."/>
            <person name="Adriaenssens E.M."/>
            <person name="Foster-Nyarko E."/>
            <person name="Jarju S."/>
            <person name="Secka A."/>
            <person name="Antonio M."/>
            <person name="Oren A."/>
            <person name="Chaudhuri R.R."/>
            <person name="La Ragione R."/>
            <person name="Hildebrand F."/>
            <person name="Pallen M.J."/>
        </authorList>
    </citation>
    <scope>NUCLEOTIDE SEQUENCE</scope>
    <source>
        <strain evidence="1">23274</strain>
    </source>
</reference>
<reference evidence="1" key="2">
    <citation type="submission" date="2021-04" db="EMBL/GenBank/DDBJ databases">
        <authorList>
            <person name="Gilroy R."/>
        </authorList>
    </citation>
    <scope>NUCLEOTIDE SEQUENCE</scope>
    <source>
        <strain evidence="1">23274</strain>
    </source>
</reference>
<dbReference type="EMBL" id="DXFT01000075">
    <property type="protein sequence ID" value="HIX03221.1"/>
    <property type="molecule type" value="Genomic_DNA"/>
</dbReference>
<dbReference type="InterPro" id="IPR003374">
    <property type="entry name" value="ApbE-like_sf"/>
</dbReference>
<proteinExistence type="predicted"/>
<gene>
    <name evidence="1" type="ORF">H9863_03775</name>
</gene>
<dbReference type="SUPFAM" id="SSF143631">
    <property type="entry name" value="ApbE-like"/>
    <property type="match status" value="1"/>
</dbReference>
<name>A0A9D2ABD3_9BACT</name>
<evidence type="ECO:0000313" key="2">
    <source>
        <dbReference type="Proteomes" id="UP000824202"/>
    </source>
</evidence>
<protein>
    <submittedName>
        <fullName evidence="1">UPF0280 family protein</fullName>
    </submittedName>
</protein>
<sequence length="247" mass="27101">MEYVDRSYRRRFRGDRWKYFVARYKESDLCIGVDRLSWREGIPVYAEQFVRRLRGEMDAWIAGHPEYERSLVPCEADDAPMIFQQMSAVARVSGIGPMSAVAGAVAQKVGKALLREFGVREVVVENGGDIYASICEDVDVSVFAGKSPLSEKVGLHIEAGESPLGICTSSGTVGPSLSFGKADAVMIVCRDALLADTYATAFANRIQTVEDVPGCIEAISKQEDILAAIAIKDDKMGVCGRFELRLF</sequence>
<dbReference type="AlphaFoldDB" id="A0A9D2ABD3"/>
<organism evidence="1 2">
    <name type="scientific">Candidatus Odoribacter faecigallinarum</name>
    <dbReference type="NCBI Taxonomy" id="2838706"/>
    <lineage>
        <taxon>Bacteria</taxon>
        <taxon>Pseudomonadati</taxon>
        <taxon>Bacteroidota</taxon>
        <taxon>Bacteroidia</taxon>
        <taxon>Bacteroidales</taxon>
        <taxon>Odoribacteraceae</taxon>
        <taxon>Odoribacter</taxon>
    </lineage>
</organism>
<dbReference type="Gene3D" id="3.10.520.10">
    <property type="entry name" value="ApbE-like domains"/>
    <property type="match status" value="1"/>
</dbReference>
<comment type="caution">
    <text evidence="1">The sequence shown here is derived from an EMBL/GenBank/DDBJ whole genome shotgun (WGS) entry which is preliminary data.</text>
</comment>
<dbReference type="Proteomes" id="UP000824202">
    <property type="component" value="Unassembled WGS sequence"/>
</dbReference>
<accession>A0A9D2ABD3</accession>